<dbReference type="RefSeq" id="WP_204979925.1">
    <property type="nucleotide sequence ID" value="NZ_JBHTII010000001.1"/>
</dbReference>
<comment type="caution">
    <text evidence="2">The sequence shown here is derived from an EMBL/GenBank/DDBJ whole genome shotgun (WGS) entry which is preliminary data.</text>
</comment>
<dbReference type="Proteomes" id="UP001597055">
    <property type="component" value="Unassembled WGS sequence"/>
</dbReference>
<keyword evidence="1" id="KW-0812">Transmembrane</keyword>
<feature type="transmembrane region" description="Helical" evidence="1">
    <location>
        <begin position="259"/>
        <end position="281"/>
    </location>
</feature>
<feature type="transmembrane region" description="Helical" evidence="1">
    <location>
        <begin position="288"/>
        <end position="307"/>
    </location>
</feature>
<accession>A0ABW3ADR6</accession>
<name>A0ABW3ADR6_9MICO</name>
<feature type="transmembrane region" description="Helical" evidence="1">
    <location>
        <begin position="76"/>
        <end position="99"/>
    </location>
</feature>
<feature type="transmembrane region" description="Helical" evidence="1">
    <location>
        <begin position="313"/>
        <end position="329"/>
    </location>
</feature>
<dbReference type="EMBL" id="JBHTII010000001">
    <property type="protein sequence ID" value="MFD0789012.1"/>
    <property type="molecule type" value="Genomic_DNA"/>
</dbReference>
<feature type="transmembrane region" description="Helical" evidence="1">
    <location>
        <begin position="182"/>
        <end position="207"/>
    </location>
</feature>
<feature type="transmembrane region" description="Helical" evidence="1">
    <location>
        <begin position="7"/>
        <end position="25"/>
    </location>
</feature>
<sequence>MSRRAGLWGAFVLVHLAVAWLGFVLPNNPMGDVTLVYEPWVRAAVEGGWVMGIAEDWVYPQLAMVPLVLAFGIHGLGGYLIAWAILVTALDALAFAMLVGRGRSIGRTAAAAFWLAFALLLGPVGMYRLDAITVPLAMAGVLWLVGRPLVASILLSVATWIKVWPAALLAAAVIAVRRRISVLAGAALVSALTLVAIFAAGGGAHAFGFVAGQTGRGLQLEAPVAGWYLWQAVAGVEGASVFYDVDILTFQVTGPGVDAVIAAMTPLLAVAVIAVAGLGALKAWRGASFASLFPPLALALVLVLIVFNKVGSPQFQTWLIAPIALGLVLDRRRWRAPAIVALGAALLTQLVYPLLYDRLIAADPLAATVLTLRNLLLVALLAWAVTAVASVRRGILVRPSR</sequence>
<keyword evidence="1" id="KW-0472">Membrane</keyword>
<keyword evidence="3" id="KW-1185">Reference proteome</keyword>
<proteinExistence type="predicted"/>
<organism evidence="2 3">
    <name type="scientific">Microbacterium insulae</name>
    <dbReference type="NCBI Taxonomy" id="483014"/>
    <lineage>
        <taxon>Bacteria</taxon>
        <taxon>Bacillati</taxon>
        <taxon>Actinomycetota</taxon>
        <taxon>Actinomycetes</taxon>
        <taxon>Micrococcales</taxon>
        <taxon>Microbacteriaceae</taxon>
        <taxon>Microbacterium</taxon>
    </lineage>
</organism>
<protein>
    <recommendedName>
        <fullName evidence="4">DUF2029 domain-containing protein</fullName>
    </recommendedName>
</protein>
<evidence type="ECO:0008006" key="4">
    <source>
        <dbReference type="Google" id="ProtNLM"/>
    </source>
</evidence>
<evidence type="ECO:0000256" key="1">
    <source>
        <dbReference type="SAM" id="Phobius"/>
    </source>
</evidence>
<feature type="transmembrane region" description="Helical" evidence="1">
    <location>
        <begin position="149"/>
        <end position="175"/>
    </location>
</feature>
<keyword evidence="1" id="KW-1133">Transmembrane helix</keyword>
<feature type="transmembrane region" description="Helical" evidence="1">
    <location>
        <begin position="375"/>
        <end position="395"/>
    </location>
</feature>
<feature type="transmembrane region" description="Helical" evidence="1">
    <location>
        <begin position="336"/>
        <end position="355"/>
    </location>
</feature>
<feature type="transmembrane region" description="Helical" evidence="1">
    <location>
        <begin position="111"/>
        <end position="129"/>
    </location>
</feature>
<gene>
    <name evidence="2" type="ORF">ACFQ0P_01275</name>
</gene>
<evidence type="ECO:0000313" key="3">
    <source>
        <dbReference type="Proteomes" id="UP001597055"/>
    </source>
</evidence>
<evidence type="ECO:0000313" key="2">
    <source>
        <dbReference type="EMBL" id="MFD0789012.1"/>
    </source>
</evidence>
<reference evidence="3" key="1">
    <citation type="journal article" date="2019" name="Int. J. Syst. Evol. Microbiol.">
        <title>The Global Catalogue of Microorganisms (GCM) 10K type strain sequencing project: providing services to taxonomists for standard genome sequencing and annotation.</title>
        <authorList>
            <consortium name="The Broad Institute Genomics Platform"/>
            <consortium name="The Broad Institute Genome Sequencing Center for Infectious Disease"/>
            <person name="Wu L."/>
            <person name="Ma J."/>
        </authorList>
    </citation>
    <scope>NUCLEOTIDE SEQUENCE [LARGE SCALE GENOMIC DNA]</scope>
    <source>
        <strain evidence="3">CCUG 54523</strain>
    </source>
</reference>